<sequence>MAQTAATGSTGAKLDRKDPNYVRCVSQVETGSLVKKRRICHTNAEWSQIDAAGSRDAEDIQGRTRQGFDPNGAGGD</sequence>
<reference evidence="2 3" key="1">
    <citation type="submission" date="2016-02" db="EMBL/GenBank/DDBJ databases">
        <authorList>
            <person name="Wen L."/>
            <person name="He K."/>
            <person name="Yang H."/>
        </authorList>
    </citation>
    <scope>NUCLEOTIDE SEQUENCE [LARGE SCALE GENOMIC DNA]</scope>
    <source>
        <strain evidence="2 3">CD09_2</strain>
    </source>
</reference>
<feature type="compositionally biased region" description="Basic and acidic residues" evidence="1">
    <location>
        <begin position="53"/>
        <end position="62"/>
    </location>
</feature>
<accession>A0A177JNK2</accession>
<dbReference type="Proteomes" id="UP000077262">
    <property type="component" value="Unassembled WGS sequence"/>
</dbReference>
<gene>
    <name evidence="2" type="ORF">AX777_14205</name>
</gene>
<comment type="caution">
    <text evidence="2">The sequence shown here is derived from an EMBL/GenBank/DDBJ whole genome shotgun (WGS) entry which is preliminary data.</text>
</comment>
<protein>
    <submittedName>
        <fullName evidence="2">Uncharacterized protein</fullName>
    </submittedName>
</protein>
<proteinExistence type="predicted"/>
<name>A0A177JNK2_SPHYA</name>
<evidence type="ECO:0000313" key="2">
    <source>
        <dbReference type="EMBL" id="OAH42384.1"/>
    </source>
</evidence>
<dbReference type="EMBL" id="LSTR01000041">
    <property type="protein sequence ID" value="OAH42384.1"/>
    <property type="molecule type" value="Genomic_DNA"/>
</dbReference>
<dbReference type="AlphaFoldDB" id="A0A177JNK2"/>
<feature type="region of interest" description="Disordered" evidence="1">
    <location>
        <begin position="51"/>
        <end position="76"/>
    </location>
</feature>
<evidence type="ECO:0000313" key="3">
    <source>
        <dbReference type="Proteomes" id="UP000077262"/>
    </source>
</evidence>
<organism evidence="2 3">
    <name type="scientific">Sphingobium yanoikuyae</name>
    <name type="common">Sphingomonas yanoikuyae</name>
    <dbReference type="NCBI Taxonomy" id="13690"/>
    <lineage>
        <taxon>Bacteria</taxon>
        <taxon>Pseudomonadati</taxon>
        <taxon>Pseudomonadota</taxon>
        <taxon>Alphaproteobacteria</taxon>
        <taxon>Sphingomonadales</taxon>
        <taxon>Sphingomonadaceae</taxon>
        <taxon>Sphingobium</taxon>
    </lineage>
</organism>
<evidence type="ECO:0000256" key="1">
    <source>
        <dbReference type="SAM" id="MobiDB-lite"/>
    </source>
</evidence>